<gene>
    <name evidence="2" type="ORF">DICPUDRAFT_91377</name>
</gene>
<dbReference type="RefSeq" id="XP_003284747.1">
    <property type="nucleotide sequence ID" value="XM_003284699.1"/>
</dbReference>
<dbReference type="GeneID" id="10506674"/>
<sequence>MARRSGASSKSMSKVSAPTKTASAPAPVKKAAPAPAPATNNATPAAAPQPVVIQGPGLLSNIVGTMAGAAAGHVVGHALVGGASSLFGSKDEVPQQQQQFDNTQQYNQNQQAPESTMCNPLYKSFMTCLEKNQNDVATCQWAYDSFLECKKNPTTFY</sequence>
<dbReference type="GO" id="GO:0005634">
    <property type="term" value="C:nucleus"/>
    <property type="evidence" value="ECO:0000318"/>
    <property type="project" value="GO_Central"/>
</dbReference>
<evidence type="ECO:0000313" key="3">
    <source>
        <dbReference type="Proteomes" id="UP000001064"/>
    </source>
</evidence>
<evidence type="ECO:0008006" key="4">
    <source>
        <dbReference type="Google" id="ProtNLM"/>
    </source>
</evidence>
<dbReference type="EMBL" id="GL870970">
    <property type="protein sequence ID" value="EGC38756.1"/>
    <property type="molecule type" value="Genomic_DNA"/>
</dbReference>
<organism evidence="2 3">
    <name type="scientific">Dictyostelium purpureum</name>
    <name type="common">Slime mold</name>
    <dbReference type="NCBI Taxonomy" id="5786"/>
    <lineage>
        <taxon>Eukaryota</taxon>
        <taxon>Amoebozoa</taxon>
        <taxon>Evosea</taxon>
        <taxon>Eumycetozoa</taxon>
        <taxon>Dictyostelia</taxon>
        <taxon>Dictyosteliales</taxon>
        <taxon>Dictyosteliaceae</taxon>
        <taxon>Dictyostelium</taxon>
    </lineage>
</organism>
<dbReference type="GO" id="GO:0005739">
    <property type="term" value="C:mitochondrion"/>
    <property type="evidence" value="ECO:0000318"/>
    <property type="project" value="GO_Central"/>
</dbReference>
<dbReference type="eggNOG" id="KOG4090">
    <property type="taxonomic scope" value="Eukaryota"/>
</dbReference>
<dbReference type="OrthoDB" id="1106148at2759"/>
<dbReference type="InParanoid" id="F0ZBD8"/>
<protein>
    <recommendedName>
        <fullName evidence="4">CHCH domain-containing protein</fullName>
    </recommendedName>
</protein>
<dbReference type="OMA" id="YKSFMTC"/>
<reference evidence="3" key="1">
    <citation type="journal article" date="2011" name="Genome Biol.">
        <title>Comparative genomics of the social amoebae Dictyostelium discoideum and Dictyostelium purpureum.</title>
        <authorList>
            <consortium name="US DOE Joint Genome Institute (JGI-PGF)"/>
            <person name="Sucgang R."/>
            <person name="Kuo A."/>
            <person name="Tian X."/>
            <person name="Salerno W."/>
            <person name="Parikh A."/>
            <person name="Feasley C.L."/>
            <person name="Dalin E."/>
            <person name="Tu H."/>
            <person name="Huang E."/>
            <person name="Barry K."/>
            <person name="Lindquist E."/>
            <person name="Shapiro H."/>
            <person name="Bruce D."/>
            <person name="Schmutz J."/>
            <person name="Salamov A."/>
            <person name="Fey P."/>
            <person name="Gaudet P."/>
            <person name="Anjard C."/>
            <person name="Babu M.M."/>
            <person name="Basu S."/>
            <person name="Bushmanova Y."/>
            <person name="van der Wel H."/>
            <person name="Katoh-Kurasawa M."/>
            <person name="Dinh C."/>
            <person name="Coutinho P.M."/>
            <person name="Saito T."/>
            <person name="Elias M."/>
            <person name="Schaap P."/>
            <person name="Kay R.R."/>
            <person name="Henrissat B."/>
            <person name="Eichinger L."/>
            <person name="Rivero F."/>
            <person name="Putnam N.H."/>
            <person name="West C.M."/>
            <person name="Loomis W.F."/>
            <person name="Chisholm R.L."/>
            <person name="Shaulsky G."/>
            <person name="Strassmann J.E."/>
            <person name="Queller D.C."/>
            <person name="Kuspa A."/>
            <person name="Grigoriev I.V."/>
        </authorList>
    </citation>
    <scope>NUCLEOTIDE SEQUENCE [LARGE SCALE GENOMIC DNA]</scope>
    <source>
        <strain evidence="3">QSDP1</strain>
    </source>
</reference>
<name>F0ZBD8_DICPU</name>
<evidence type="ECO:0000313" key="2">
    <source>
        <dbReference type="EMBL" id="EGC38756.1"/>
    </source>
</evidence>
<dbReference type="InterPro" id="IPR055304">
    <property type="entry name" value="CHCHD2/10-like"/>
</dbReference>
<dbReference type="PANTHER" id="PTHR13523">
    <property type="entry name" value="COILED-COIL-HELIX-COILED-COIL-HELIX DOMAIN CONTAINING 2/NUR77"/>
    <property type="match status" value="1"/>
</dbReference>
<dbReference type="AlphaFoldDB" id="F0ZBD8"/>
<dbReference type="PANTHER" id="PTHR13523:SF2">
    <property type="entry name" value="COILED-COIL-HELIX-COILED-COIL-HELIX DOMAIN CONTAINING 2, ISOFORM A-RELATED"/>
    <property type="match status" value="1"/>
</dbReference>
<dbReference type="KEGG" id="dpp:DICPUDRAFT_91377"/>
<feature type="region of interest" description="Disordered" evidence="1">
    <location>
        <begin position="1"/>
        <end position="46"/>
    </location>
</feature>
<proteinExistence type="predicted"/>
<evidence type="ECO:0000256" key="1">
    <source>
        <dbReference type="SAM" id="MobiDB-lite"/>
    </source>
</evidence>
<accession>F0ZBD8</accession>
<keyword evidence="3" id="KW-1185">Reference proteome</keyword>
<dbReference type="VEuPathDB" id="AmoebaDB:DICPUDRAFT_91377"/>
<dbReference type="STRING" id="5786.F0ZBD8"/>
<dbReference type="GO" id="GO:0007005">
    <property type="term" value="P:mitochondrion organization"/>
    <property type="evidence" value="ECO:0000318"/>
    <property type="project" value="GO_Central"/>
</dbReference>
<dbReference type="FunCoup" id="F0ZBD8">
    <property type="interactions" value="7"/>
</dbReference>
<dbReference type="Proteomes" id="UP000001064">
    <property type="component" value="Unassembled WGS sequence"/>
</dbReference>